<evidence type="ECO:0000313" key="3">
    <source>
        <dbReference type="Ensembl" id="ENSPEMP00000009035.1"/>
    </source>
</evidence>
<dbReference type="CTD" id="56256"/>
<dbReference type="Ensembl" id="ENSPEMT00000013202.2">
    <property type="protein sequence ID" value="ENSPEMP00000009035.1"/>
    <property type="gene ID" value="ENSPEMG00000010470.2"/>
</dbReference>
<proteinExistence type="predicted"/>
<dbReference type="PANTHER" id="PTHR14272">
    <property type="entry name" value="SERTA DOMAIN-CONTAINING PROTEIN 4"/>
    <property type="match status" value="1"/>
</dbReference>
<dbReference type="AlphaFoldDB" id="A0A6J0E957"/>
<name>A0A6J0E957_PERMB</name>
<dbReference type="GO" id="GO:0005634">
    <property type="term" value="C:nucleus"/>
    <property type="evidence" value="ECO:0007669"/>
    <property type="project" value="InterPro"/>
</dbReference>
<dbReference type="InterPro" id="IPR009263">
    <property type="entry name" value="SERTA_dom"/>
</dbReference>
<reference evidence="3" key="3">
    <citation type="submission" date="2025-09" db="UniProtKB">
        <authorList>
            <consortium name="Ensembl"/>
        </authorList>
    </citation>
    <scope>IDENTIFICATION</scope>
</reference>
<dbReference type="GeneID" id="102911018"/>
<sequence>MTLVLSMNRFCEPIVSEGAAEIAGYQTLWEADSYRGASPPGPAQAPVQGDAGASPQLAGSHYRGIPNPISTSKVTYFKRKYAEEEDLHPPLSSCSHKTISIFEERAHILYMSLEKLRFIDDPEVYLRRSVLINNLMKRIHGEILMQNSWCLPACSLGGTSAQEWFLAQDCPYRKRPRVAKEDWEKFHTCCFYQECGGHCLDLPLSVNAGVGSASAAATATSPSSSPPTSSPSSSSSSPSSSPPSSSPPSSPSSSPLPLASCSHHVDFDVGSAPVYKSDGQIPASEIFVTNVRSLGVQEKAKSNDGKVSHDSHRDGVALSREPLGNDLDFECKGQFYDYFETGYNEKNHVSESWKKSLRKKELSPSNKLCCSKGSKM</sequence>
<dbReference type="Pfam" id="PF06031">
    <property type="entry name" value="SERTA"/>
    <property type="match status" value="1"/>
</dbReference>
<dbReference type="RefSeq" id="XP_042114808.1">
    <property type="nucleotide sequence ID" value="XM_042258874.2"/>
</dbReference>
<accession>A0A6J0E957</accession>
<evidence type="ECO:0000259" key="2">
    <source>
        <dbReference type="PROSITE" id="PS51053"/>
    </source>
</evidence>
<dbReference type="OrthoDB" id="5976204at2759"/>
<keyword evidence="4" id="KW-1185">Reference proteome</keyword>
<feature type="compositionally biased region" description="Low complexity" evidence="1">
    <location>
        <begin position="230"/>
        <end position="239"/>
    </location>
</feature>
<reference evidence="3" key="2">
    <citation type="submission" date="2025-08" db="UniProtKB">
        <authorList>
            <consortium name="Ensembl"/>
        </authorList>
    </citation>
    <scope>IDENTIFICATION</scope>
</reference>
<dbReference type="PANTHER" id="PTHR14272:SF4">
    <property type="entry name" value="SERTA DOMAIN-CONTAINING PROTEIN 4"/>
    <property type="match status" value="1"/>
</dbReference>
<reference evidence="3 4" key="1">
    <citation type="submission" date="2018-10" db="EMBL/GenBank/DDBJ databases">
        <title>Improved assembly of the deer mouse Peromyscus maniculatus genome.</title>
        <authorList>
            <person name="Lassance J.-M."/>
            <person name="Hoekstra H.E."/>
        </authorList>
    </citation>
    <scope>NUCLEOTIDE SEQUENCE [LARGE SCALE GENOMIC DNA]</scope>
</reference>
<dbReference type="RefSeq" id="XP_006988204.1">
    <property type="nucleotide sequence ID" value="XM_006988142.3"/>
</dbReference>
<dbReference type="PROSITE" id="PS51053">
    <property type="entry name" value="SERTA"/>
    <property type="match status" value="1"/>
</dbReference>
<dbReference type="Proteomes" id="UP000694547">
    <property type="component" value="Chromosome 11"/>
</dbReference>
<feature type="region of interest" description="Disordered" evidence="1">
    <location>
        <begin position="216"/>
        <end position="257"/>
    </location>
</feature>
<feature type="domain" description="SERTA" evidence="2">
    <location>
        <begin position="101"/>
        <end position="147"/>
    </location>
</feature>
<organism evidence="3 4">
    <name type="scientific">Peromyscus maniculatus bairdii</name>
    <name type="common">Prairie deer mouse</name>
    <dbReference type="NCBI Taxonomy" id="230844"/>
    <lineage>
        <taxon>Eukaryota</taxon>
        <taxon>Metazoa</taxon>
        <taxon>Chordata</taxon>
        <taxon>Craniata</taxon>
        <taxon>Vertebrata</taxon>
        <taxon>Euteleostomi</taxon>
        <taxon>Mammalia</taxon>
        <taxon>Eutheria</taxon>
        <taxon>Euarchontoglires</taxon>
        <taxon>Glires</taxon>
        <taxon>Rodentia</taxon>
        <taxon>Myomorpha</taxon>
        <taxon>Muroidea</taxon>
        <taxon>Cricetidae</taxon>
        <taxon>Neotominae</taxon>
        <taxon>Peromyscus</taxon>
    </lineage>
</organism>
<dbReference type="InterPro" id="IPR029708">
    <property type="entry name" value="SERTAD4"/>
</dbReference>
<gene>
    <name evidence="3" type="primary">Sertad4</name>
</gene>
<protein>
    <submittedName>
        <fullName evidence="3">SERTA domain containing 4</fullName>
    </submittedName>
</protein>
<evidence type="ECO:0000256" key="1">
    <source>
        <dbReference type="SAM" id="MobiDB-lite"/>
    </source>
</evidence>
<evidence type="ECO:0000313" key="4">
    <source>
        <dbReference type="Proteomes" id="UP000694547"/>
    </source>
</evidence>
<feature type="compositionally biased region" description="Pro residues" evidence="1">
    <location>
        <begin position="240"/>
        <end position="250"/>
    </location>
</feature>
<dbReference type="GeneTree" id="ENSGT00530000063876"/>